<name>A0AAD7GE40_MYCRO</name>
<reference evidence="1" key="1">
    <citation type="submission" date="2023-03" db="EMBL/GenBank/DDBJ databases">
        <title>Massive genome expansion in bonnet fungi (Mycena s.s.) driven by repeated elements and novel gene families across ecological guilds.</title>
        <authorList>
            <consortium name="Lawrence Berkeley National Laboratory"/>
            <person name="Harder C.B."/>
            <person name="Miyauchi S."/>
            <person name="Viragh M."/>
            <person name="Kuo A."/>
            <person name="Thoen E."/>
            <person name="Andreopoulos B."/>
            <person name="Lu D."/>
            <person name="Skrede I."/>
            <person name="Drula E."/>
            <person name="Henrissat B."/>
            <person name="Morin E."/>
            <person name="Kohler A."/>
            <person name="Barry K."/>
            <person name="LaButti K."/>
            <person name="Morin E."/>
            <person name="Salamov A."/>
            <person name="Lipzen A."/>
            <person name="Mereny Z."/>
            <person name="Hegedus B."/>
            <person name="Baldrian P."/>
            <person name="Stursova M."/>
            <person name="Weitz H."/>
            <person name="Taylor A."/>
            <person name="Grigoriev I.V."/>
            <person name="Nagy L.G."/>
            <person name="Martin F."/>
            <person name="Kauserud H."/>
        </authorList>
    </citation>
    <scope>NUCLEOTIDE SEQUENCE</scope>
    <source>
        <strain evidence="1">CBHHK067</strain>
    </source>
</reference>
<gene>
    <name evidence="1" type="ORF">B0H17DRAFT_593379</name>
</gene>
<sequence>MASTSFTDGAEKFLDIKASENPVGCQTKGRLARPPLHPNALHVSPVDVHDCFLGGLLGHGGDFVLEADDTGDSILLQMQATLAGESLSGNFNLGSGYLGYESPNMFSNGGVAHLAPDFADVTTDEEMEAEVSTWIEQNDDLFKLLQATFGGELTARPLPEDDAEGEMCLKLLDQNDHEQDPDSLDVAAMAVEASTWIEKNGDILKLLQEDICDGFEGFTRATHELPSDDSPGRVIDAEWLEQDADSWGKAVMEVDASTWVEKNGDILRLQACEPSSFDAPCMDFTDFTPSPFFDSHLFEDPPTDAVSVCKPCPALFLPPLAESSCLPLSDAQGSNDWGFLFAMLSDQQLSDVANSQGDSAFSSHKTQLSIRSPAAVASPTSVVYLPSTTSAPLSPLSGTINGVAGDRPLSHQDRQHTKVHIPGCNPPPDLDVHARVARVPPAHQRGACMWDGCDTEISLEPAEVSEHMVAVHDIQFHDAERMPVSCRYPNCGDSARRFGRRGPAYATLANLIGHIRSVHLGAYAVACPYCPGTQKPFVSRSNLKLHLYRRVLASQSG</sequence>
<organism evidence="1 2">
    <name type="scientific">Mycena rosella</name>
    <name type="common">Pink bonnet</name>
    <name type="synonym">Agaricus rosellus</name>
    <dbReference type="NCBI Taxonomy" id="1033263"/>
    <lineage>
        <taxon>Eukaryota</taxon>
        <taxon>Fungi</taxon>
        <taxon>Dikarya</taxon>
        <taxon>Basidiomycota</taxon>
        <taxon>Agaricomycotina</taxon>
        <taxon>Agaricomycetes</taxon>
        <taxon>Agaricomycetidae</taxon>
        <taxon>Agaricales</taxon>
        <taxon>Marasmiineae</taxon>
        <taxon>Mycenaceae</taxon>
        <taxon>Mycena</taxon>
    </lineage>
</organism>
<proteinExistence type="predicted"/>
<keyword evidence="2" id="KW-1185">Reference proteome</keyword>
<accession>A0AAD7GE40</accession>
<dbReference type="Proteomes" id="UP001221757">
    <property type="component" value="Unassembled WGS sequence"/>
</dbReference>
<evidence type="ECO:0000313" key="1">
    <source>
        <dbReference type="EMBL" id="KAJ7690192.1"/>
    </source>
</evidence>
<dbReference type="AlphaFoldDB" id="A0AAD7GE40"/>
<protein>
    <submittedName>
        <fullName evidence="1">Uncharacterized protein</fullName>
    </submittedName>
</protein>
<comment type="caution">
    <text evidence="1">The sequence shown here is derived from an EMBL/GenBank/DDBJ whole genome shotgun (WGS) entry which is preliminary data.</text>
</comment>
<dbReference type="EMBL" id="JARKIE010000066">
    <property type="protein sequence ID" value="KAJ7690192.1"/>
    <property type="molecule type" value="Genomic_DNA"/>
</dbReference>
<evidence type="ECO:0000313" key="2">
    <source>
        <dbReference type="Proteomes" id="UP001221757"/>
    </source>
</evidence>